<feature type="transmembrane region" description="Helical" evidence="3">
    <location>
        <begin position="161"/>
        <end position="183"/>
    </location>
</feature>
<feature type="compositionally biased region" description="Basic residues" evidence="2">
    <location>
        <begin position="496"/>
        <end position="508"/>
    </location>
</feature>
<feature type="region of interest" description="Disordered" evidence="2">
    <location>
        <begin position="487"/>
        <end position="508"/>
    </location>
</feature>
<dbReference type="AlphaFoldDB" id="A0A1Y1S1F1"/>
<dbReference type="PANTHER" id="PTHR21666:SF270">
    <property type="entry name" value="MUREIN HYDROLASE ACTIVATOR ENVC"/>
    <property type="match status" value="1"/>
</dbReference>
<feature type="coiled-coil region" evidence="1">
    <location>
        <begin position="217"/>
        <end position="244"/>
    </location>
</feature>
<reference evidence="5 6" key="1">
    <citation type="submission" date="2017-03" db="EMBL/GenBank/DDBJ databases">
        <title>Draft Genome sequence of Marispirochaeta sp. strain JC444.</title>
        <authorList>
            <person name="Shivani Y."/>
            <person name="Subhash Y."/>
            <person name="Sasikala C."/>
            <person name="Ramana C."/>
        </authorList>
    </citation>
    <scope>NUCLEOTIDE SEQUENCE [LARGE SCALE GENOMIC DNA]</scope>
    <source>
        <strain evidence="5 6">JC444</strain>
    </source>
</reference>
<dbReference type="STRING" id="1963862.B4O97_07095"/>
<dbReference type="EMBL" id="MWQY01000006">
    <property type="protein sequence ID" value="ORC36348.1"/>
    <property type="molecule type" value="Genomic_DNA"/>
</dbReference>
<keyword evidence="3" id="KW-0472">Membrane</keyword>
<evidence type="ECO:0000256" key="2">
    <source>
        <dbReference type="SAM" id="MobiDB-lite"/>
    </source>
</evidence>
<keyword evidence="6" id="KW-1185">Reference proteome</keyword>
<dbReference type="SUPFAM" id="SSF51261">
    <property type="entry name" value="Duplicated hybrid motif"/>
    <property type="match status" value="1"/>
</dbReference>
<dbReference type="Proteomes" id="UP000192343">
    <property type="component" value="Unassembled WGS sequence"/>
</dbReference>
<protein>
    <recommendedName>
        <fullName evidence="4">M23ase beta-sheet core domain-containing protein</fullName>
    </recommendedName>
</protein>
<dbReference type="GO" id="GO:0004222">
    <property type="term" value="F:metalloendopeptidase activity"/>
    <property type="evidence" value="ECO:0007669"/>
    <property type="project" value="TreeGrafter"/>
</dbReference>
<evidence type="ECO:0000256" key="3">
    <source>
        <dbReference type="SAM" id="Phobius"/>
    </source>
</evidence>
<evidence type="ECO:0000256" key="1">
    <source>
        <dbReference type="SAM" id="Coils"/>
    </source>
</evidence>
<dbReference type="OrthoDB" id="366329at2"/>
<evidence type="ECO:0000259" key="4">
    <source>
        <dbReference type="Pfam" id="PF01551"/>
    </source>
</evidence>
<comment type="caution">
    <text evidence="5">The sequence shown here is derived from an EMBL/GenBank/DDBJ whole genome shotgun (WGS) entry which is preliminary data.</text>
</comment>
<keyword evidence="3" id="KW-0812">Transmembrane</keyword>
<gene>
    <name evidence="5" type="ORF">B4O97_07095</name>
</gene>
<dbReference type="PANTHER" id="PTHR21666">
    <property type="entry name" value="PEPTIDASE-RELATED"/>
    <property type="match status" value="1"/>
</dbReference>
<dbReference type="InterPro" id="IPR011055">
    <property type="entry name" value="Dup_hybrid_motif"/>
</dbReference>
<proteinExistence type="predicted"/>
<name>A0A1Y1S1F1_9SPIO</name>
<dbReference type="RefSeq" id="WP_083049537.1">
    <property type="nucleotide sequence ID" value="NZ_MWQY01000006.1"/>
</dbReference>
<dbReference type="InterPro" id="IPR016047">
    <property type="entry name" value="M23ase_b-sheet_dom"/>
</dbReference>
<feature type="domain" description="M23ase beta-sheet core" evidence="4">
    <location>
        <begin position="388"/>
        <end position="475"/>
    </location>
</feature>
<evidence type="ECO:0000313" key="5">
    <source>
        <dbReference type="EMBL" id="ORC36348.1"/>
    </source>
</evidence>
<dbReference type="Pfam" id="PF01551">
    <property type="entry name" value="Peptidase_M23"/>
    <property type="match status" value="1"/>
</dbReference>
<sequence>MKKDKQATRDALVQRVIDFSMRRLGYGSSYTSPSVPCRLGKGGRGSYFVVVSLLDRDSLLFQEMVKNLDGVGRLFRSWTFHHHAVWETVNVERNGRQIFLQDLLPELKDLDEKLDVLYKGITPSGFYYSEELQASGKDLIVDLEGNESILRSLSRSHRTRILSHAAFAAGIVLLLGVTFFSSVRLTSLSKVKQEIDDTITRYQMESEEQFENIQSFISNADLDLQVLKDTLANKERDFEFSRRQAYINVLRLAEELTYRLPARKEAYRLIAANILEAASYGEIIYEMSKLPSEEYQARILLATSEEKIIPFSLYEPAFADMVYPVRVPGRPNDGKGFRMTSGFMDKRIDPLGSGGYQPHYAVDIMNVANISLINYAGEIIRDGNPAGDVVSVADGTVTQNSFDERYGWTLEIEHELTDDIRKAYPRATTWRTFYSHLAEKSPLGAGVKVSVNQKLGEIGSTGASTGPHLHFEVRILRPGGKYYGTDGQFDKINPFPRKRPKVSRNLTR</sequence>
<dbReference type="CDD" id="cd12797">
    <property type="entry name" value="M23_peptidase"/>
    <property type="match status" value="1"/>
</dbReference>
<keyword evidence="3" id="KW-1133">Transmembrane helix</keyword>
<dbReference type="Gene3D" id="2.70.70.10">
    <property type="entry name" value="Glucose Permease (Domain IIA)"/>
    <property type="match status" value="1"/>
</dbReference>
<keyword evidence="1" id="KW-0175">Coiled coil</keyword>
<dbReference type="InterPro" id="IPR050570">
    <property type="entry name" value="Cell_wall_metabolism_enzyme"/>
</dbReference>
<evidence type="ECO:0000313" key="6">
    <source>
        <dbReference type="Proteomes" id="UP000192343"/>
    </source>
</evidence>
<accession>A0A1Y1S1F1</accession>
<organism evidence="5 6">
    <name type="scientific">Marispirochaeta aestuarii</name>
    <dbReference type="NCBI Taxonomy" id="1963862"/>
    <lineage>
        <taxon>Bacteria</taxon>
        <taxon>Pseudomonadati</taxon>
        <taxon>Spirochaetota</taxon>
        <taxon>Spirochaetia</taxon>
        <taxon>Spirochaetales</taxon>
        <taxon>Spirochaetaceae</taxon>
        <taxon>Marispirochaeta</taxon>
    </lineage>
</organism>